<proteinExistence type="predicted"/>
<reference evidence="2" key="2">
    <citation type="submission" date="2025-09" db="UniProtKB">
        <authorList>
            <consortium name="Ensembl"/>
        </authorList>
    </citation>
    <scope>IDENTIFICATION</scope>
</reference>
<evidence type="ECO:0000313" key="3">
    <source>
        <dbReference type="Proteomes" id="UP000694380"/>
    </source>
</evidence>
<feature type="compositionally biased region" description="Polar residues" evidence="1">
    <location>
        <begin position="138"/>
        <end position="147"/>
    </location>
</feature>
<keyword evidence="3" id="KW-1185">Reference proteome</keyword>
<evidence type="ECO:0000256" key="1">
    <source>
        <dbReference type="SAM" id="MobiDB-lite"/>
    </source>
</evidence>
<feature type="region of interest" description="Disordered" evidence="1">
    <location>
        <begin position="1"/>
        <end position="86"/>
    </location>
</feature>
<dbReference type="AlphaFoldDB" id="A0A8C3HZK3"/>
<feature type="compositionally biased region" description="Basic and acidic residues" evidence="1">
    <location>
        <begin position="12"/>
        <end position="27"/>
    </location>
</feature>
<feature type="compositionally biased region" description="Basic and acidic residues" evidence="1">
    <location>
        <begin position="52"/>
        <end position="62"/>
    </location>
</feature>
<accession>A0A8C3HZK3</accession>
<organism evidence="2 3">
    <name type="scientific">Chrysemys picta bellii</name>
    <name type="common">Western painted turtle</name>
    <name type="synonym">Emys bellii</name>
    <dbReference type="NCBI Taxonomy" id="8478"/>
    <lineage>
        <taxon>Eukaryota</taxon>
        <taxon>Metazoa</taxon>
        <taxon>Chordata</taxon>
        <taxon>Craniata</taxon>
        <taxon>Vertebrata</taxon>
        <taxon>Euteleostomi</taxon>
        <taxon>Archelosauria</taxon>
        <taxon>Testudinata</taxon>
        <taxon>Testudines</taxon>
        <taxon>Cryptodira</taxon>
        <taxon>Durocryptodira</taxon>
        <taxon>Testudinoidea</taxon>
        <taxon>Emydidae</taxon>
        <taxon>Chrysemys</taxon>
    </lineage>
</organism>
<protein>
    <submittedName>
        <fullName evidence="2">Uncharacterized protein</fullName>
    </submittedName>
</protein>
<sequence length="218" mass="23680">MGSRLGKRKRLGVPDKSTEEKAERAAMEMEGTPQESPETHLAESLQSLMETTELKAKKRDQDPQIPANITEDQEGGEHAAISQEEILKASEQEISVAASLGASCELPQMLEPRSKTQTLQPLQSIVTAVDERGVQGEPKQSLSASETQGRKGEMALHSDCGPIGSEAVPSKEIFSLYPQQKRNWIPAMVAAPRTNEQSYSTAQVQDVSPKTSREAAVV</sequence>
<dbReference type="Ensembl" id="ENSCPBT00000029379.1">
    <property type="protein sequence ID" value="ENSCPBP00000024938.1"/>
    <property type="gene ID" value="ENSCPBG00000017725.1"/>
</dbReference>
<feature type="compositionally biased region" description="Basic residues" evidence="1">
    <location>
        <begin position="1"/>
        <end position="11"/>
    </location>
</feature>
<dbReference type="Pfam" id="PF05466">
    <property type="entry name" value="BASP1"/>
    <property type="match status" value="1"/>
</dbReference>
<reference evidence="2" key="1">
    <citation type="submission" date="2025-08" db="UniProtKB">
        <authorList>
            <consortium name="Ensembl"/>
        </authorList>
    </citation>
    <scope>IDENTIFICATION</scope>
</reference>
<name>A0A8C3HZK3_CHRPI</name>
<feature type="region of interest" description="Disordered" evidence="1">
    <location>
        <begin position="193"/>
        <end position="218"/>
    </location>
</feature>
<feature type="compositionally biased region" description="Polar residues" evidence="1">
    <location>
        <begin position="194"/>
        <end position="210"/>
    </location>
</feature>
<dbReference type="InterPro" id="IPR008408">
    <property type="entry name" value="BASP1"/>
</dbReference>
<dbReference type="Proteomes" id="UP000694380">
    <property type="component" value="Unplaced"/>
</dbReference>
<evidence type="ECO:0000313" key="2">
    <source>
        <dbReference type="Ensembl" id="ENSCPBP00000024938.1"/>
    </source>
</evidence>
<dbReference type="GeneTree" id="ENSGT00950000185908"/>
<feature type="region of interest" description="Disordered" evidence="1">
    <location>
        <begin position="130"/>
        <end position="164"/>
    </location>
</feature>
<dbReference type="OMA" id="MALHSDC"/>